<organism evidence="2 3">
    <name type="scientific">Clostridium felsineum</name>
    <dbReference type="NCBI Taxonomy" id="36839"/>
    <lineage>
        <taxon>Bacteria</taxon>
        <taxon>Bacillati</taxon>
        <taxon>Bacillota</taxon>
        <taxon>Clostridia</taxon>
        <taxon>Eubacteriales</taxon>
        <taxon>Clostridiaceae</taxon>
        <taxon>Clostridium</taxon>
    </lineage>
</organism>
<proteinExistence type="predicted"/>
<dbReference type="STRING" id="84029.CROST_27390"/>
<keyword evidence="3" id="KW-1185">Reference proteome</keyword>
<evidence type="ECO:0000313" key="2">
    <source>
        <dbReference type="EMBL" id="URZ09656.1"/>
    </source>
</evidence>
<name>A0A1S8L3R7_9CLOT</name>
<feature type="compositionally biased region" description="Basic and acidic residues" evidence="1">
    <location>
        <begin position="1"/>
        <end position="20"/>
    </location>
</feature>
<reference evidence="2 3" key="1">
    <citation type="submission" date="2022-04" db="EMBL/GenBank/DDBJ databases">
        <title>Genome sequence of C. roseum typestrain.</title>
        <authorList>
            <person name="Poehlein A."/>
            <person name="Schoch T."/>
            <person name="Duerre P."/>
            <person name="Daniel R."/>
        </authorList>
    </citation>
    <scope>NUCLEOTIDE SEQUENCE [LARGE SCALE GENOMIC DNA]</scope>
    <source>
        <strain evidence="2 3">DSM 7320</strain>
    </source>
</reference>
<gene>
    <name evidence="2" type="ORF">CROST_003390</name>
</gene>
<dbReference type="Proteomes" id="UP000190951">
    <property type="component" value="Chromosome"/>
</dbReference>
<evidence type="ECO:0000256" key="1">
    <source>
        <dbReference type="SAM" id="MobiDB-lite"/>
    </source>
</evidence>
<accession>A0A1S8L3R7</accession>
<protein>
    <submittedName>
        <fullName evidence="2">Uncharacterized protein</fullName>
    </submittedName>
</protein>
<sequence length="55" mass="6413">MDNNKYRQKDREKSNAELRKMFPKGRADIGMIDGEKNSQGNGEKFTKRSKLSHNK</sequence>
<feature type="region of interest" description="Disordered" evidence="1">
    <location>
        <begin position="1"/>
        <end position="55"/>
    </location>
</feature>
<dbReference type="KEGG" id="crw:CROST_003390"/>
<dbReference type="AlphaFoldDB" id="A0A1S8L3R7"/>
<evidence type="ECO:0000313" key="3">
    <source>
        <dbReference type="Proteomes" id="UP000190951"/>
    </source>
</evidence>
<dbReference type="RefSeq" id="WP_139355972.1">
    <property type="nucleotide sequence ID" value="NZ_CP096983.1"/>
</dbReference>
<dbReference type="EMBL" id="CP096983">
    <property type="protein sequence ID" value="URZ09656.1"/>
    <property type="molecule type" value="Genomic_DNA"/>
</dbReference>